<reference evidence="5 6" key="1">
    <citation type="submission" date="2016-10" db="EMBL/GenBank/DDBJ databases">
        <authorList>
            <person name="de Groot N.N."/>
        </authorList>
    </citation>
    <scope>NUCLEOTIDE SEQUENCE [LARGE SCALE GENOMIC DNA]</scope>
    <source>
        <strain evidence="5 6">MAR_2009_71</strain>
    </source>
</reference>
<dbReference type="Proteomes" id="UP000183038">
    <property type="component" value="Unassembled WGS sequence"/>
</dbReference>
<dbReference type="SUPFAM" id="SSF48239">
    <property type="entry name" value="Terpenoid cyclases/Protein prenyltransferases"/>
    <property type="match status" value="1"/>
</dbReference>
<dbReference type="EMBL" id="FNTB01000001">
    <property type="protein sequence ID" value="SEB90156.1"/>
    <property type="molecule type" value="Genomic_DNA"/>
</dbReference>
<feature type="domain" description="Alpha-2-macroglobulin" evidence="4">
    <location>
        <begin position="1245"/>
        <end position="1335"/>
    </location>
</feature>
<feature type="domain" description="Alpha-2-macroglobulin bait region" evidence="3">
    <location>
        <begin position="969"/>
        <end position="1109"/>
    </location>
</feature>
<sequence>MMKKLYLILTVFMFSQFGNAQANNSYDQLWQLVDKHEQENRTKSALQVVETIFSKAKEENNYTQTIKSLLHKSAYVMTLEEDAELNIVNEFKSEIELADAPTKQILHSHLANLYWQYFQYNRYKFYNRTTTESKVDPIDFRTWDLNTLFKEIDEHFSASLMSAEKTQSLAISDFDEILHIQEKTRIYRPTLFDVLAHTALNFYTSNENSINRPLNTFEIDDPKILCEAYTSSFLKFSDLKNTSLQAKALGIYQELVAFHFGNPDINPLVMADIARLLFIHKNAVFTNKDNLFLEVLQNSAENIKHSPLSGLYSYEIAKHYQEIGQTYNPSTSTDHQWKLKQAVDLLDGVIAKFPNTLAEQKCIALKSEIQKPNIQLTTEKYLSKNTVGRILVNYKNVEELDLTARKITQKQLNKLDELYDTANKQKFINALPIDSSWTAPLKTEHDFQMHGIEISLPSLTNGNYVITATSKDELGNFFSFTTVQITDLAIVETQTGSHNHYQVIDRSNGKPIYNAEVVLAYKKNYRDNINSKTYHTDKYGKIIVAKGKDSWSQIDLTVKKNNETAYFKNYYLNRYYSQNKSSTRHSCFLFTDRSIYRPGQPVYFKGIAIQQENGVSQVLPNKEIEVELHDVNGQNLETLKLTTNEYGSVSGEFILPNSGLTGGYSLHTYSDEFDLSGYASISVEEYKRPKFETNFKPVTETYKVNDSVVVKGEAKAYAGSVISGAKVVYRVKRVVNLPRWYYWSRPYFNIAPQEITHGETVTDVNGNYEIPFIAAPDNSIDSSNLPTFNFEVTADVTDINGETRSTTTHVAVGYHSLNVTLQVPEFFDKTKKDNKINIASTNLNGEFAATTGEVTLYKLQAPDHVLRPRPWAAPDYSGFTKKEFKELYPHDAFKNENDPSQWEKEKVIWSSNFNTAESKEIAFGKTKNWKSGKYRLELSAKDKFGQLVKDVAIITFSGEEKVLADNQLFQVKTDKHQYDIGDTAKVTFLSSAKNLNVTVVIEKDQKITDVKILALNNDSKTISIPVTKDDLGGFNVNYSYAFANNFTTNKQTISVPYPATDLQIETITFRDKLAPGTEETWSFKIKGPKGEKVSAELLANMFDVSLNQFRPHYWNFNPLSKPNYYSESRTNAQHSFATSSFYTQLNYEGVSYPNLSYDSFDWFGLNFVTGGMFYETRSTALAYSKSPMRKAQMASDAGLDEMVVTGSAVASELSGAVAGVETEILEPTKETDLDAISVRKNLQETAFFFPKLLTDKDGNVSFSFTTPEALTRWNIQLLAHTKALESSIINLTTVTQKELMVTPNAPRFLREGDTITISSKISNLTNKNLKGIVQLDLTDALTGTDITAQLLTNAQQQNSFSIDSLGNTQVSWTLKIPEGLQTVQYRIIAKAGDYSDGEQNLLPVLSNRTLVTETLPMWVRSNQTKTFTLDKLKNTSSATLDHHKLTLEMTSNPAWYAVQALPYLMEYPYDCNEQTFSRYYANTLASHIANSNPRIREVFDQWANSDALLSNLEKNQELKSLLIQETPWLRDAQSETEQKKRIGLLFNLNKMKNEQQSALNKLVQNQNSNGAWSWFQGGPDNRYITQHIITGMGHLNKLTDSEANDTNDLSILFNSKSEMIEKAIEYLDDEFVAEYEQMKKYTSNIDDDHLSTHQVHYLYMRSFFPEIETSKKVQEITAYYTKQAQQYWTSRGLYAQGMLALTLHRMNDTNTANKIIRALEENSITNDELGMYWKSNTSSWFWYQAPIETQSLLIEAFSEIKPTDVETIDNLKIWLLKNKQTNQWSTTKATTEAVYALLLQGSDWLSVTDAVAVIIGGEKLKPSTLEDVKVEAGTGYFKTAWNGKEVAPKMGEVQITKKGNGIAWGALYWQYFEDLDQITSAKTPLQLKKKIFLKKNTNSGEVLSEITDKTSLQVGDLVRIRIELKSDRDMEFIHMKDMRAAGFEPVNVISRYKWQDGLGYYESTKDASTNFFFDYLPKGVYVFEYDVMVNNAGNFSNGITTIESMYAPEFSSHSEGVRVSVED</sequence>
<dbReference type="Pfam" id="PF01835">
    <property type="entry name" value="MG2"/>
    <property type="match status" value="1"/>
</dbReference>
<dbReference type="Pfam" id="PF17973">
    <property type="entry name" value="bMG10"/>
    <property type="match status" value="1"/>
</dbReference>
<dbReference type="InterPro" id="IPR001599">
    <property type="entry name" value="Macroglobln_a2"/>
</dbReference>
<dbReference type="PANTHER" id="PTHR40094:SF1">
    <property type="entry name" value="UBIQUITIN DOMAIN-CONTAINING PROTEIN"/>
    <property type="match status" value="1"/>
</dbReference>
<evidence type="ECO:0000259" key="4">
    <source>
        <dbReference type="SMART" id="SM01360"/>
    </source>
</evidence>
<dbReference type="SMART" id="SM01359">
    <property type="entry name" value="A2M_N_2"/>
    <property type="match status" value="1"/>
</dbReference>
<accession>A0A1H4N4B2</accession>
<dbReference type="InterPro" id="IPR002890">
    <property type="entry name" value="MG2"/>
</dbReference>
<evidence type="ECO:0000313" key="5">
    <source>
        <dbReference type="EMBL" id="SEB90156.1"/>
    </source>
</evidence>
<feature type="signal peptide" evidence="2">
    <location>
        <begin position="1"/>
        <end position="22"/>
    </location>
</feature>
<organism evidence="5 6">
    <name type="scientific">Maribacter dokdonensis</name>
    <dbReference type="NCBI Taxonomy" id="320912"/>
    <lineage>
        <taxon>Bacteria</taxon>
        <taxon>Pseudomonadati</taxon>
        <taxon>Bacteroidota</taxon>
        <taxon>Flavobacteriia</taxon>
        <taxon>Flavobacteriales</taxon>
        <taxon>Flavobacteriaceae</taxon>
        <taxon>Maribacter</taxon>
    </lineage>
</organism>
<protein>
    <submittedName>
        <fullName evidence="5">Alpha-2-macroglobulin family N-terminal region</fullName>
    </submittedName>
</protein>
<dbReference type="InterPro" id="IPR047565">
    <property type="entry name" value="Alpha-macroglob_thiol-ester_cl"/>
</dbReference>
<comment type="similarity">
    <text evidence="1">Belongs to the protease inhibitor I39 (alpha-2-macroglobulin) family. Bacterial alpha-2-macroglobulin subfamily.</text>
</comment>
<dbReference type="SMART" id="SM01360">
    <property type="entry name" value="A2M"/>
    <property type="match status" value="1"/>
</dbReference>
<dbReference type="InterPro" id="IPR008930">
    <property type="entry name" value="Terpenoid_cyclase/PrenylTrfase"/>
</dbReference>
<evidence type="ECO:0000256" key="2">
    <source>
        <dbReference type="SAM" id="SignalP"/>
    </source>
</evidence>
<dbReference type="Gene3D" id="2.60.40.1930">
    <property type="match status" value="1"/>
</dbReference>
<evidence type="ECO:0000256" key="1">
    <source>
        <dbReference type="ARBA" id="ARBA00010556"/>
    </source>
</evidence>
<dbReference type="SMART" id="SM01419">
    <property type="entry name" value="Thiol-ester_cl"/>
    <property type="match status" value="1"/>
</dbReference>
<dbReference type="InterPro" id="IPR011625">
    <property type="entry name" value="A2M_N_BRD"/>
</dbReference>
<name>A0A1H4N4B2_9FLAO</name>
<dbReference type="InterPro" id="IPR041246">
    <property type="entry name" value="Bact_MG10"/>
</dbReference>
<dbReference type="GO" id="GO:0004866">
    <property type="term" value="F:endopeptidase inhibitor activity"/>
    <property type="evidence" value="ECO:0007669"/>
    <property type="project" value="InterPro"/>
</dbReference>
<proteinExistence type="inferred from homology"/>
<dbReference type="InterPro" id="IPR051802">
    <property type="entry name" value="YfhM-like"/>
</dbReference>
<gene>
    <name evidence="5" type="ORF">SAMN05192540_1845</name>
</gene>
<dbReference type="PANTHER" id="PTHR40094">
    <property type="entry name" value="ALPHA-2-MACROGLOBULIN HOMOLOG"/>
    <property type="match status" value="1"/>
</dbReference>
<evidence type="ECO:0000313" key="6">
    <source>
        <dbReference type="Proteomes" id="UP000183038"/>
    </source>
</evidence>
<dbReference type="Pfam" id="PF00207">
    <property type="entry name" value="A2M"/>
    <property type="match status" value="1"/>
</dbReference>
<dbReference type="Pfam" id="PF07703">
    <property type="entry name" value="A2M_BRD"/>
    <property type="match status" value="1"/>
</dbReference>
<evidence type="ECO:0000259" key="3">
    <source>
        <dbReference type="SMART" id="SM01359"/>
    </source>
</evidence>
<keyword evidence="2" id="KW-0732">Signal</keyword>
<dbReference type="Gene3D" id="1.50.10.20">
    <property type="match status" value="1"/>
</dbReference>
<feature type="chain" id="PRO_5010172656" evidence="2">
    <location>
        <begin position="23"/>
        <end position="2023"/>
    </location>
</feature>